<sequence length="194" mass="21273">MSKIVDARGLDCPQPVILTKRAMDEGEGITELVTIVDRDVARENVKRLAQSQGYECNVEQKDGDYHIHMLKTAVLEQKDSAACADIVILIKSDLFGEGDPELGQVLMKGFLYTLNELEAGLKALIFMNKGIFLTIEGSPVLEHIQALEKKGVEVLSCGTCLDFYQKTQSLAAGKITNMYTAVETMSEAAKTITI</sequence>
<dbReference type="EMBL" id="LNQE01001870">
    <property type="protein sequence ID" value="KUG03719.1"/>
    <property type="molecule type" value="Genomic_DNA"/>
</dbReference>
<dbReference type="AlphaFoldDB" id="A0A0W8E4Y0"/>
<dbReference type="SUPFAM" id="SSF64307">
    <property type="entry name" value="SirA-like"/>
    <property type="match status" value="1"/>
</dbReference>
<dbReference type="NCBIfam" id="TIGR03527">
    <property type="entry name" value="selenium_YedF"/>
    <property type="match status" value="1"/>
</dbReference>
<dbReference type="InterPro" id="IPR019870">
    <property type="entry name" value="Se_metab_YedF"/>
</dbReference>
<reference evidence="2" key="1">
    <citation type="journal article" date="2015" name="Proc. Natl. Acad. Sci. U.S.A.">
        <title>Networks of energetic and metabolic interactions define dynamics in microbial communities.</title>
        <authorList>
            <person name="Embree M."/>
            <person name="Liu J.K."/>
            <person name="Al-Bassam M.M."/>
            <person name="Zengler K."/>
        </authorList>
    </citation>
    <scope>NUCLEOTIDE SEQUENCE</scope>
</reference>
<dbReference type="InterPro" id="IPR001455">
    <property type="entry name" value="TusA-like"/>
</dbReference>
<organism evidence="2">
    <name type="scientific">hydrocarbon metagenome</name>
    <dbReference type="NCBI Taxonomy" id="938273"/>
    <lineage>
        <taxon>unclassified sequences</taxon>
        <taxon>metagenomes</taxon>
        <taxon>ecological metagenomes</taxon>
    </lineage>
</organism>
<name>A0A0W8E4Y0_9ZZZZ</name>
<dbReference type="InterPro" id="IPR027396">
    <property type="entry name" value="DsrEFH-like"/>
</dbReference>
<evidence type="ECO:0000313" key="2">
    <source>
        <dbReference type="EMBL" id="KUG03719.1"/>
    </source>
</evidence>
<accession>A0A0W8E4Y0</accession>
<feature type="domain" description="UPF0033" evidence="1">
    <location>
        <begin position="4"/>
        <end position="69"/>
    </location>
</feature>
<comment type="caution">
    <text evidence="2">The sequence shown here is derived from an EMBL/GenBank/DDBJ whole genome shotgun (WGS) entry which is preliminary data.</text>
</comment>
<dbReference type="CDD" id="cd03421">
    <property type="entry name" value="SirA_like_N"/>
    <property type="match status" value="1"/>
</dbReference>
<gene>
    <name evidence="2" type="ORF">ASZ90_018862</name>
</gene>
<dbReference type="Gene3D" id="3.30.110.40">
    <property type="entry name" value="TusA-like domain"/>
    <property type="match status" value="1"/>
</dbReference>
<dbReference type="InterPro" id="IPR036868">
    <property type="entry name" value="TusA-like_sf"/>
</dbReference>
<evidence type="ECO:0000259" key="1">
    <source>
        <dbReference type="Pfam" id="PF01206"/>
    </source>
</evidence>
<dbReference type="SUPFAM" id="SSF75169">
    <property type="entry name" value="DsrEFH-like"/>
    <property type="match status" value="1"/>
</dbReference>
<dbReference type="Pfam" id="PF01206">
    <property type="entry name" value="TusA"/>
    <property type="match status" value="1"/>
</dbReference>
<proteinExistence type="predicted"/>
<protein>
    <recommendedName>
        <fullName evidence="1">UPF0033 domain-containing protein</fullName>
    </recommendedName>
</protein>